<evidence type="ECO:0000313" key="6">
    <source>
        <dbReference type="EMBL" id="KPU43123.1"/>
    </source>
</evidence>
<feature type="short sequence motif" description="GXSXG" evidence="4">
    <location>
        <begin position="36"/>
        <end position="40"/>
    </location>
</feature>
<dbReference type="OrthoDB" id="9802424at2"/>
<evidence type="ECO:0000256" key="4">
    <source>
        <dbReference type="PROSITE-ProRule" id="PRU01161"/>
    </source>
</evidence>
<dbReference type="InterPro" id="IPR002641">
    <property type="entry name" value="PNPLA_dom"/>
</dbReference>
<feature type="short sequence motif" description="DGA/G" evidence="4">
    <location>
        <begin position="158"/>
        <end position="160"/>
    </location>
</feature>
<dbReference type="Pfam" id="PF19890">
    <property type="entry name" value="DUF6363"/>
    <property type="match status" value="1"/>
</dbReference>
<keyword evidence="2 4" id="KW-0442">Lipid degradation</keyword>
<reference evidence="6 7" key="1">
    <citation type="submission" date="2015-09" db="EMBL/GenBank/DDBJ databases">
        <title>Genome sequence of Oxobacter pfennigii DSM 3222.</title>
        <authorList>
            <person name="Poehlein A."/>
            <person name="Bengelsdorf F.R."/>
            <person name="Schiel-Bengelsdorf B."/>
            <person name="Duerre P."/>
            <person name="Daniel R."/>
        </authorList>
    </citation>
    <scope>NUCLEOTIDE SEQUENCE [LARGE SCALE GENOMIC DNA]</scope>
    <source>
        <strain evidence="6 7">DSM 3222</strain>
    </source>
</reference>
<dbReference type="Gene3D" id="3.40.1090.10">
    <property type="entry name" value="Cytosolic phospholipase A2 catalytic domain"/>
    <property type="match status" value="2"/>
</dbReference>
<evidence type="ECO:0000313" key="7">
    <source>
        <dbReference type="Proteomes" id="UP000050326"/>
    </source>
</evidence>
<dbReference type="PANTHER" id="PTHR14226:SF25">
    <property type="entry name" value="PHOSPHOESTERASE"/>
    <property type="match status" value="1"/>
</dbReference>
<dbReference type="GO" id="GO:0016787">
    <property type="term" value="F:hydrolase activity"/>
    <property type="evidence" value="ECO:0007669"/>
    <property type="project" value="UniProtKB-UniRule"/>
</dbReference>
<dbReference type="EMBL" id="LKET01000043">
    <property type="protein sequence ID" value="KPU43123.1"/>
    <property type="molecule type" value="Genomic_DNA"/>
</dbReference>
<evidence type="ECO:0000259" key="5">
    <source>
        <dbReference type="PROSITE" id="PS51635"/>
    </source>
</evidence>
<dbReference type="Proteomes" id="UP000050326">
    <property type="component" value="Unassembled WGS sequence"/>
</dbReference>
<dbReference type="PANTHER" id="PTHR14226">
    <property type="entry name" value="NEUROPATHY TARGET ESTERASE/SWISS CHEESE D.MELANOGASTER"/>
    <property type="match status" value="1"/>
</dbReference>
<feature type="short sequence motif" description="GXGXXG" evidence="4">
    <location>
        <begin position="9"/>
        <end position="14"/>
    </location>
</feature>
<gene>
    <name evidence="6" type="primary">rssA_3</name>
    <name evidence="6" type="ORF">OXPF_33730</name>
</gene>
<feature type="domain" description="PNPLA" evidence="5">
    <location>
        <begin position="5"/>
        <end position="171"/>
    </location>
</feature>
<dbReference type="InterPro" id="IPR045943">
    <property type="entry name" value="DUF6363"/>
</dbReference>
<sequence length="280" mass="31971">MKTGLVLEGGGMRGLYTAGILDLFLKENIDFDYIIGVSAGACNAASYISRQLERNQRIFLNFIGDRRYLSLYNFLKTGSLFGMDFIFDEIPNKLDLFDYDAFKKSTVDFLTGVTDIMTGKTVYFNKEKMCGNFMILRASSSIPVFSPIVEFEGGKYLDGGTSDPIPVKKAVDDGCEKLVIVLTHNRGYKKSPERFKNIYRKIYKSYPEMINVLDKRHEVYNQTIDFIEKLESEGKALVLAPKRPFSVGRFEKKPSKLKDLYQQGFEETKEISEDIKSFLI</sequence>
<accession>A0A0P9ADD6</accession>
<feature type="active site" description="Nucleophile" evidence="4">
    <location>
        <position position="38"/>
    </location>
</feature>
<name>A0A0P9ADD6_9CLOT</name>
<dbReference type="InterPro" id="IPR016035">
    <property type="entry name" value="Acyl_Trfase/lysoPLipase"/>
</dbReference>
<evidence type="ECO:0000256" key="2">
    <source>
        <dbReference type="ARBA" id="ARBA00022963"/>
    </source>
</evidence>
<dbReference type="GO" id="GO:0016042">
    <property type="term" value="P:lipid catabolic process"/>
    <property type="evidence" value="ECO:0007669"/>
    <property type="project" value="UniProtKB-UniRule"/>
</dbReference>
<organism evidence="6 7">
    <name type="scientific">Oxobacter pfennigii</name>
    <dbReference type="NCBI Taxonomy" id="36849"/>
    <lineage>
        <taxon>Bacteria</taxon>
        <taxon>Bacillati</taxon>
        <taxon>Bacillota</taxon>
        <taxon>Clostridia</taxon>
        <taxon>Eubacteriales</taxon>
        <taxon>Clostridiaceae</taxon>
        <taxon>Oxobacter</taxon>
    </lineage>
</organism>
<keyword evidence="3 4" id="KW-0443">Lipid metabolism</keyword>
<dbReference type="Pfam" id="PF01734">
    <property type="entry name" value="Patatin"/>
    <property type="match status" value="1"/>
</dbReference>
<dbReference type="InterPro" id="IPR050301">
    <property type="entry name" value="NTE"/>
</dbReference>
<protein>
    <submittedName>
        <fullName evidence="6">NTE family protein RssA</fullName>
    </submittedName>
</protein>
<dbReference type="PROSITE" id="PS51635">
    <property type="entry name" value="PNPLA"/>
    <property type="match status" value="1"/>
</dbReference>
<evidence type="ECO:0000256" key="3">
    <source>
        <dbReference type="ARBA" id="ARBA00023098"/>
    </source>
</evidence>
<dbReference type="RefSeq" id="WP_054876366.1">
    <property type="nucleotide sequence ID" value="NZ_LKET01000043.1"/>
</dbReference>
<keyword evidence="1 4" id="KW-0378">Hydrolase</keyword>
<evidence type="ECO:0000256" key="1">
    <source>
        <dbReference type="ARBA" id="ARBA00022801"/>
    </source>
</evidence>
<feature type="active site" description="Proton acceptor" evidence="4">
    <location>
        <position position="158"/>
    </location>
</feature>
<comment type="caution">
    <text evidence="6">The sequence shown here is derived from an EMBL/GenBank/DDBJ whole genome shotgun (WGS) entry which is preliminary data.</text>
</comment>
<dbReference type="STRING" id="36849.OXPF_33730"/>
<dbReference type="SUPFAM" id="SSF52151">
    <property type="entry name" value="FabD/lysophospholipase-like"/>
    <property type="match status" value="1"/>
</dbReference>
<proteinExistence type="predicted"/>
<dbReference type="CDD" id="cd07208">
    <property type="entry name" value="Pat_hypo_Ecoli_yjju_like"/>
    <property type="match status" value="1"/>
</dbReference>
<dbReference type="AlphaFoldDB" id="A0A0P9ADD6"/>
<keyword evidence="7" id="KW-1185">Reference proteome</keyword>
<dbReference type="PATRIC" id="fig|36849.3.peg.3571"/>
<dbReference type="InterPro" id="IPR037483">
    <property type="entry name" value="YjjU-like"/>
</dbReference>